<proteinExistence type="predicted"/>
<dbReference type="SUPFAM" id="SSF47616">
    <property type="entry name" value="GST C-terminal domain-like"/>
    <property type="match status" value="1"/>
</dbReference>
<dbReference type="Proteomes" id="UP001175228">
    <property type="component" value="Unassembled WGS sequence"/>
</dbReference>
<dbReference type="InterPro" id="IPR004045">
    <property type="entry name" value="Glutathione_S-Trfase_N"/>
</dbReference>
<organism evidence="2 3">
    <name type="scientific">Armillaria luteobubalina</name>
    <dbReference type="NCBI Taxonomy" id="153913"/>
    <lineage>
        <taxon>Eukaryota</taxon>
        <taxon>Fungi</taxon>
        <taxon>Dikarya</taxon>
        <taxon>Basidiomycota</taxon>
        <taxon>Agaricomycotina</taxon>
        <taxon>Agaricomycetes</taxon>
        <taxon>Agaricomycetidae</taxon>
        <taxon>Agaricales</taxon>
        <taxon>Marasmiineae</taxon>
        <taxon>Physalacriaceae</taxon>
        <taxon>Armillaria</taxon>
    </lineage>
</organism>
<dbReference type="SUPFAM" id="SSF52833">
    <property type="entry name" value="Thioredoxin-like"/>
    <property type="match status" value="1"/>
</dbReference>
<dbReference type="InterPro" id="IPR054416">
    <property type="entry name" value="GST_UstS-like_C"/>
</dbReference>
<dbReference type="Gene3D" id="3.40.30.10">
    <property type="entry name" value="Glutaredoxin"/>
    <property type="match status" value="1"/>
</dbReference>
<sequence length="254" mass="29030">MTTSLTLYDIPSTLPSKAWSPNIYKVRYVLNYKGLAHHTEWVEFPDIEALYKRLGAQASATQADGVTPLYTCPLLHDHSTGALVSDSAAIARYLDKTYPETPAVIPAGTDAFHYAFAEAVVAHFRVTALWRFTLAKTTSILNPVSEEYYRRTREAKLRTEGQRVEDTVLKGEERESEWAKLKEAFGKVDKWYGKGDRYVMGDVVSYVDITLCASIMWLRTLYGEDSEEWKDLSKWHEGRWGKLVKDLEKYETVL</sequence>
<accession>A0AA39QGU0</accession>
<dbReference type="Pfam" id="PF22041">
    <property type="entry name" value="GST_C_7"/>
    <property type="match status" value="1"/>
</dbReference>
<dbReference type="EMBL" id="JAUEPU010000006">
    <property type="protein sequence ID" value="KAK0501815.1"/>
    <property type="molecule type" value="Genomic_DNA"/>
</dbReference>
<comment type="caution">
    <text evidence="2">The sequence shown here is derived from an EMBL/GenBank/DDBJ whole genome shotgun (WGS) entry which is preliminary data.</text>
</comment>
<keyword evidence="3" id="KW-1185">Reference proteome</keyword>
<protein>
    <recommendedName>
        <fullName evidence="1">GST N-terminal domain-containing protein</fullName>
    </recommendedName>
</protein>
<evidence type="ECO:0000313" key="3">
    <source>
        <dbReference type="Proteomes" id="UP001175228"/>
    </source>
</evidence>
<dbReference type="PROSITE" id="PS50404">
    <property type="entry name" value="GST_NTER"/>
    <property type="match status" value="1"/>
</dbReference>
<dbReference type="AlphaFoldDB" id="A0AA39QGU0"/>
<evidence type="ECO:0000313" key="2">
    <source>
        <dbReference type="EMBL" id="KAK0501815.1"/>
    </source>
</evidence>
<evidence type="ECO:0000259" key="1">
    <source>
        <dbReference type="PROSITE" id="PS50404"/>
    </source>
</evidence>
<feature type="domain" description="GST N-terminal" evidence="1">
    <location>
        <begin position="10"/>
        <end position="102"/>
    </location>
</feature>
<dbReference type="Gene3D" id="1.20.1050.10">
    <property type="match status" value="1"/>
</dbReference>
<gene>
    <name evidence="2" type="ORF">EDD18DRAFT_1066537</name>
</gene>
<dbReference type="InterPro" id="IPR036249">
    <property type="entry name" value="Thioredoxin-like_sf"/>
</dbReference>
<name>A0AA39QGU0_9AGAR</name>
<dbReference type="Pfam" id="PF13409">
    <property type="entry name" value="GST_N_2"/>
    <property type="match status" value="1"/>
</dbReference>
<dbReference type="InterPro" id="IPR036282">
    <property type="entry name" value="Glutathione-S-Trfase_C_sf"/>
</dbReference>
<reference evidence="2" key="1">
    <citation type="submission" date="2023-06" db="EMBL/GenBank/DDBJ databases">
        <authorList>
            <consortium name="Lawrence Berkeley National Laboratory"/>
            <person name="Ahrendt S."/>
            <person name="Sahu N."/>
            <person name="Indic B."/>
            <person name="Wong-Bajracharya J."/>
            <person name="Merenyi Z."/>
            <person name="Ke H.-M."/>
            <person name="Monk M."/>
            <person name="Kocsube S."/>
            <person name="Drula E."/>
            <person name="Lipzen A."/>
            <person name="Balint B."/>
            <person name="Henrissat B."/>
            <person name="Andreopoulos B."/>
            <person name="Martin F.M."/>
            <person name="Harder C.B."/>
            <person name="Rigling D."/>
            <person name="Ford K.L."/>
            <person name="Foster G.D."/>
            <person name="Pangilinan J."/>
            <person name="Papanicolaou A."/>
            <person name="Barry K."/>
            <person name="LaButti K."/>
            <person name="Viragh M."/>
            <person name="Koriabine M."/>
            <person name="Yan M."/>
            <person name="Riley R."/>
            <person name="Champramary S."/>
            <person name="Plett K.L."/>
            <person name="Tsai I.J."/>
            <person name="Slot J."/>
            <person name="Sipos G."/>
            <person name="Plett J."/>
            <person name="Nagy L.G."/>
            <person name="Grigoriev I.V."/>
        </authorList>
    </citation>
    <scope>NUCLEOTIDE SEQUENCE</scope>
    <source>
        <strain evidence="2">HWK02</strain>
    </source>
</reference>